<proteinExistence type="inferred from homology"/>
<organism evidence="21 22">
    <name type="scientific">Allacma fusca</name>
    <dbReference type="NCBI Taxonomy" id="39272"/>
    <lineage>
        <taxon>Eukaryota</taxon>
        <taxon>Metazoa</taxon>
        <taxon>Ecdysozoa</taxon>
        <taxon>Arthropoda</taxon>
        <taxon>Hexapoda</taxon>
        <taxon>Collembola</taxon>
        <taxon>Symphypleona</taxon>
        <taxon>Sminthuridae</taxon>
        <taxon>Allacma</taxon>
    </lineage>
</organism>
<evidence type="ECO:0000256" key="19">
    <source>
        <dbReference type="ARBA" id="ARBA00049350"/>
    </source>
</evidence>
<dbReference type="PROSITE" id="PS00105">
    <property type="entry name" value="AA_TRANSFER_CLASS_1"/>
    <property type="match status" value="1"/>
</dbReference>
<comment type="catalytic activity">
    <reaction evidence="11">
        <text>(2S)-2-aminobutanoate + 2-oxoglutarate = 2-oxobutanoate + L-glutamate</text>
        <dbReference type="Rhea" id="RHEA:70223"/>
        <dbReference type="ChEBI" id="CHEBI:16763"/>
        <dbReference type="ChEBI" id="CHEBI:16810"/>
        <dbReference type="ChEBI" id="CHEBI:29985"/>
        <dbReference type="ChEBI" id="CHEBI:74359"/>
    </reaction>
    <physiologicalReaction direction="right-to-left" evidence="11">
        <dbReference type="Rhea" id="RHEA:70225"/>
    </physiologicalReaction>
</comment>
<comment type="catalytic activity">
    <reaction evidence="18">
        <text>3-sulfino-L-alanine + 2-oxoglutarate = 3-sulfinopyruvate + L-glutamate</text>
        <dbReference type="Rhea" id="RHEA:70295"/>
        <dbReference type="ChEBI" id="CHEBI:16810"/>
        <dbReference type="ChEBI" id="CHEBI:29985"/>
        <dbReference type="ChEBI" id="CHEBI:61085"/>
        <dbReference type="ChEBI" id="CHEBI:140699"/>
    </reaction>
    <physiologicalReaction direction="right-to-left" evidence="18">
        <dbReference type="Rhea" id="RHEA:70297"/>
    </physiologicalReaction>
</comment>
<evidence type="ECO:0000313" key="21">
    <source>
        <dbReference type="EMBL" id="CAG7832917.1"/>
    </source>
</evidence>
<dbReference type="InterPro" id="IPR004838">
    <property type="entry name" value="NHTrfase_class1_PyrdxlP-BS"/>
</dbReference>
<dbReference type="CDD" id="cd00609">
    <property type="entry name" value="AAT_like"/>
    <property type="match status" value="1"/>
</dbReference>
<dbReference type="FunFam" id="3.90.1150.10:FF:000001">
    <property type="entry name" value="Aspartate aminotransferase"/>
    <property type="match status" value="1"/>
</dbReference>
<evidence type="ECO:0000256" key="8">
    <source>
        <dbReference type="ARBA" id="ARBA00022679"/>
    </source>
</evidence>
<dbReference type="GO" id="GO:0005829">
    <property type="term" value="C:cytosol"/>
    <property type="evidence" value="ECO:0007669"/>
    <property type="project" value="TreeGrafter"/>
</dbReference>
<evidence type="ECO:0000256" key="5">
    <source>
        <dbReference type="ARBA" id="ARBA00012753"/>
    </source>
</evidence>
<evidence type="ECO:0000313" key="22">
    <source>
        <dbReference type="Proteomes" id="UP000708208"/>
    </source>
</evidence>
<evidence type="ECO:0000256" key="16">
    <source>
        <dbReference type="ARBA" id="ARBA00043056"/>
    </source>
</evidence>
<keyword evidence="9" id="KW-0663">Pyridoxal phosphate</keyword>
<keyword evidence="6" id="KW-0963">Cytoplasm</keyword>
<comment type="catalytic activity">
    <reaction evidence="17">
        <text>L-aspartate + 2-oxoglutarate = oxaloacetate + L-glutamate</text>
        <dbReference type="Rhea" id="RHEA:21824"/>
        <dbReference type="ChEBI" id="CHEBI:16452"/>
        <dbReference type="ChEBI" id="CHEBI:16810"/>
        <dbReference type="ChEBI" id="CHEBI:29985"/>
        <dbReference type="ChEBI" id="CHEBI:29991"/>
        <dbReference type="EC" id="2.6.1.1"/>
    </reaction>
    <physiologicalReaction direction="left-to-right" evidence="17">
        <dbReference type="Rhea" id="RHEA:21825"/>
    </physiologicalReaction>
</comment>
<evidence type="ECO:0000256" key="7">
    <source>
        <dbReference type="ARBA" id="ARBA00022576"/>
    </source>
</evidence>
<evidence type="ECO:0000256" key="15">
    <source>
        <dbReference type="ARBA" id="ARBA00042175"/>
    </source>
</evidence>
<dbReference type="EMBL" id="CAJVCH010567664">
    <property type="protein sequence ID" value="CAG7832917.1"/>
    <property type="molecule type" value="Genomic_DNA"/>
</dbReference>
<dbReference type="Proteomes" id="UP000708208">
    <property type="component" value="Unassembled WGS sequence"/>
</dbReference>
<evidence type="ECO:0000256" key="2">
    <source>
        <dbReference type="ARBA" id="ARBA00004496"/>
    </source>
</evidence>
<dbReference type="NCBIfam" id="NF006719">
    <property type="entry name" value="PRK09257.1"/>
    <property type="match status" value="1"/>
</dbReference>
<reference evidence="21" key="1">
    <citation type="submission" date="2021-06" db="EMBL/GenBank/DDBJ databases">
        <authorList>
            <person name="Hodson N. C."/>
            <person name="Mongue J. A."/>
            <person name="Jaron S. K."/>
        </authorList>
    </citation>
    <scope>NUCLEOTIDE SEQUENCE</scope>
</reference>
<evidence type="ECO:0000256" key="10">
    <source>
        <dbReference type="ARBA" id="ARBA00030923"/>
    </source>
</evidence>
<accession>A0A8J2PYD1</accession>
<comment type="catalytic activity">
    <reaction evidence="19">
        <text>L-cysteine + 2-oxoglutarate = 2-oxo-3-sulfanylpropanoate + L-glutamate</text>
        <dbReference type="Rhea" id="RHEA:17441"/>
        <dbReference type="ChEBI" id="CHEBI:16810"/>
        <dbReference type="ChEBI" id="CHEBI:29985"/>
        <dbReference type="ChEBI" id="CHEBI:35235"/>
        <dbReference type="ChEBI" id="CHEBI:57678"/>
        <dbReference type="EC" id="2.6.1.3"/>
    </reaction>
    <physiologicalReaction direction="left-to-right" evidence="19">
        <dbReference type="Rhea" id="RHEA:17442"/>
    </physiologicalReaction>
</comment>
<dbReference type="EC" id="2.6.1.3" evidence="12"/>
<keyword evidence="22" id="KW-1185">Reference proteome</keyword>
<evidence type="ECO:0000256" key="6">
    <source>
        <dbReference type="ARBA" id="ARBA00022490"/>
    </source>
</evidence>
<dbReference type="GO" id="GO:0004069">
    <property type="term" value="F:L-aspartate:2-oxoglutarate aminotransferase activity"/>
    <property type="evidence" value="ECO:0007669"/>
    <property type="project" value="UniProtKB-EC"/>
</dbReference>
<evidence type="ECO:0000259" key="20">
    <source>
        <dbReference type="Pfam" id="PF00155"/>
    </source>
</evidence>
<evidence type="ECO:0000256" key="18">
    <source>
        <dbReference type="ARBA" id="ARBA00048761"/>
    </source>
</evidence>
<evidence type="ECO:0000256" key="1">
    <source>
        <dbReference type="ARBA" id="ARBA00001933"/>
    </source>
</evidence>
<keyword evidence="7" id="KW-0032">Aminotransferase</keyword>
<feature type="domain" description="Aminotransferase class I/classII large" evidence="20">
    <location>
        <begin position="80"/>
        <end position="448"/>
    </location>
</feature>
<protein>
    <recommendedName>
        <fullName evidence="13">Aspartate aminotransferase, cytoplasmic</fullName>
        <ecNumber evidence="5">2.6.1.1</ecNumber>
        <ecNumber evidence="12">2.6.1.3</ecNumber>
    </recommendedName>
    <alternativeName>
        <fullName evidence="14">Cysteine aminotransferase, cytoplasmic</fullName>
    </alternativeName>
    <alternativeName>
        <fullName evidence="15">Cysteine transaminase, cytoplasmic</fullName>
    </alternativeName>
    <alternativeName>
        <fullName evidence="16">Glutamate oxaloacetate transaminase 1</fullName>
    </alternativeName>
    <alternativeName>
        <fullName evidence="10">Transaminase A</fullName>
    </alternativeName>
</protein>
<evidence type="ECO:0000256" key="13">
    <source>
        <dbReference type="ARBA" id="ARBA00040527"/>
    </source>
</evidence>
<comment type="cofactor">
    <cofactor evidence="1">
        <name>pyridoxal 5'-phosphate</name>
        <dbReference type="ChEBI" id="CHEBI:597326"/>
    </cofactor>
</comment>
<dbReference type="OrthoDB" id="6752799at2759"/>
<comment type="caution">
    <text evidence="21">The sequence shown here is derived from an EMBL/GenBank/DDBJ whole genome shotgun (WGS) entry which is preliminary data.</text>
</comment>
<dbReference type="AlphaFoldDB" id="A0A8J2PYD1"/>
<evidence type="ECO:0000256" key="17">
    <source>
        <dbReference type="ARBA" id="ARBA00048507"/>
    </source>
</evidence>
<evidence type="ECO:0000256" key="4">
    <source>
        <dbReference type="ARBA" id="ARBA00011738"/>
    </source>
</evidence>
<gene>
    <name evidence="21" type="ORF">AFUS01_LOCUS42574</name>
</gene>
<evidence type="ECO:0000256" key="14">
    <source>
        <dbReference type="ARBA" id="ARBA00042149"/>
    </source>
</evidence>
<dbReference type="InterPro" id="IPR004839">
    <property type="entry name" value="Aminotransferase_I/II_large"/>
</dbReference>
<dbReference type="EC" id="2.6.1.1" evidence="5"/>
<comment type="subcellular location">
    <subcellularLocation>
        <location evidence="2">Cytoplasm</location>
    </subcellularLocation>
</comment>
<dbReference type="InterPro" id="IPR000796">
    <property type="entry name" value="Asp_trans"/>
</dbReference>
<dbReference type="FunFam" id="3.40.640.10:FF:000044">
    <property type="entry name" value="Aspartate aminotransferase"/>
    <property type="match status" value="1"/>
</dbReference>
<sequence length="489" mass="54709">MYDRITQPVKQGFRSYTWTWKNAVTATDVNHSLPRTDNKVTPGPVLNINKKMSRFAKVEAGAPIEVFALIKAFNEDPFPQKVNLSVGAYRTEESKPWVLPVVRKVEEQLAKDLTLNKEYLPVLGLPSFSSAATSMLLGANSPAIAAGNAVGVQTLSGTGSLRVAAEFLARTLGYSVVYSSDPTWENHKLVFLNAGFKEYRSYRYWDEKTKGLDIDGMLADLQAAPENAVIILHACAHNPTGVDPKQEQWEQIAKVIKEKNLFPLFDSAYQGFASGDLDNDAFAVRYFVEQNFELLCCQSFAKNFGLYNERVGNLTIVCSDKDALTRALSQITLLIRGMYSNPPNHGARVVATALNNQELFDEWKGCIRTMADRIRLMRSGLKDRLVSLGTPGNWDHVINQIGMFSYTGLSAEQAEYLRSEYHIYLLRSGRINICGLTTSNLDYVANAIHDAKIVGQMRHYLPMLKIRSERAGASHCCRHIPLFPYNTDF</sequence>
<evidence type="ECO:0000256" key="9">
    <source>
        <dbReference type="ARBA" id="ARBA00022898"/>
    </source>
</evidence>
<dbReference type="GO" id="GO:0047801">
    <property type="term" value="F:L-cysteine transaminase activity"/>
    <property type="evidence" value="ECO:0007669"/>
    <property type="project" value="UniProtKB-EC"/>
</dbReference>
<dbReference type="PANTHER" id="PTHR11879">
    <property type="entry name" value="ASPARTATE AMINOTRANSFERASE"/>
    <property type="match status" value="1"/>
</dbReference>
<evidence type="ECO:0000256" key="11">
    <source>
        <dbReference type="ARBA" id="ARBA00036027"/>
    </source>
</evidence>
<dbReference type="GO" id="GO:0030170">
    <property type="term" value="F:pyridoxal phosphate binding"/>
    <property type="evidence" value="ECO:0007669"/>
    <property type="project" value="InterPro"/>
</dbReference>
<comment type="subunit">
    <text evidence="4">Homodimer.</text>
</comment>
<evidence type="ECO:0000256" key="3">
    <source>
        <dbReference type="ARBA" id="ARBA00007441"/>
    </source>
</evidence>
<name>A0A8J2PYD1_9HEXA</name>
<dbReference type="GO" id="GO:0006532">
    <property type="term" value="P:aspartate biosynthetic process"/>
    <property type="evidence" value="ECO:0007669"/>
    <property type="project" value="TreeGrafter"/>
</dbReference>
<evidence type="ECO:0000256" key="12">
    <source>
        <dbReference type="ARBA" id="ARBA00038941"/>
    </source>
</evidence>
<keyword evidence="8" id="KW-0808">Transferase</keyword>
<dbReference type="PANTHER" id="PTHR11879:SF55">
    <property type="entry name" value="GLUTAMATE OXALOACETATE TRANSAMINASE 1, ISOFORM B"/>
    <property type="match status" value="1"/>
</dbReference>
<comment type="similarity">
    <text evidence="3">Belongs to the class-I pyridoxal-phosphate-dependent aminotransferase family.</text>
</comment>
<dbReference type="Pfam" id="PF00155">
    <property type="entry name" value="Aminotran_1_2"/>
    <property type="match status" value="1"/>
</dbReference>